<dbReference type="InterPro" id="IPR036388">
    <property type="entry name" value="WH-like_DNA-bd_sf"/>
</dbReference>
<dbReference type="InterPro" id="IPR023187">
    <property type="entry name" value="Tscrpt_reg_MarR-type_CS"/>
</dbReference>
<dbReference type="PANTHER" id="PTHR33164:SF43">
    <property type="entry name" value="HTH-TYPE TRANSCRIPTIONAL REPRESSOR YETL"/>
    <property type="match status" value="1"/>
</dbReference>
<evidence type="ECO:0000313" key="6">
    <source>
        <dbReference type="Proteomes" id="UP000275048"/>
    </source>
</evidence>
<evidence type="ECO:0000256" key="1">
    <source>
        <dbReference type="ARBA" id="ARBA00023015"/>
    </source>
</evidence>
<reference evidence="5 6" key="1">
    <citation type="submission" date="2018-10" db="EMBL/GenBank/DDBJ databases">
        <title>Isolation, diversity and antibacterial activity of antinobacteria from the wheat rhizosphere soil.</title>
        <authorList>
            <person name="Sun T."/>
        </authorList>
    </citation>
    <scope>NUCLEOTIDE SEQUENCE [LARGE SCALE GENOMIC DNA]</scope>
    <source>
        <strain evidence="5 6">SJ-23</strain>
    </source>
</reference>
<evidence type="ECO:0000259" key="4">
    <source>
        <dbReference type="PROSITE" id="PS50995"/>
    </source>
</evidence>
<dbReference type="PROSITE" id="PS01117">
    <property type="entry name" value="HTH_MARR_1"/>
    <property type="match status" value="1"/>
</dbReference>
<feature type="domain" description="HTH marR-type" evidence="4">
    <location>
        <begin position="10"/>
        <end position="142"/>
    </location>
</feature>
<dbReference type="Gene3D" id="1.10.10.10">
    <property type="entry name" value="Winged helix-like DNA-binding domain superfamily/Winged helix DNA-binding domain"/>
    <property type="match status" value="1"/>
</dbReference>
<keyword evidence="6" id="KW-1185">Reference proteome</keyword>
<dbReference type="SUPFAM" id="SSF46785">
    <property type="entry name" value="Winged helix' DNA-binding domain"/>
    <property type="match status" value="1"/>
</dbReference>
<keyword evidence="2" id="KW-0238">DNA-binding</keyword>
<gene>
    <name evidence="5" type="ORF">EDM22_00655</name>
</gene>
<evidence type="ECO:0000313" key="5">
    <source>
        <dbReference type="EMBL" id="RNB52262.1"/>
    </source>
</evidence>
<dbReference type="GO" id="GO:0003700">
    <property type="term" value="F:DNA-binding transcription factor activity"/>
    <property type="evidence" value="ECO:0007669"/>
    <property type="project" value="InterPro"/>
</dbReference>
<protein>
    <submittedName>
        <fullName evidence="5">MarR family transcriptional regulator</fullName>
    </submittedName>
</protein>
<organism evidence="5 6">
    <name type="scientific">Agromyces tardus</name>
    <dbReference type="NCBI Taxonomy" id="2583849"/>
    <lineage>
        <taxon>Bacteria</taxon>
        <taxon>Bacillati</taxon>
        <taxon>Actinomycetota</taxon>
        <taxon>Actinomycetes</taxon>
        <taxon>Micrococcales</taxon>
        <taxon>Microbacteriaceae</taxon>
        <taxon>Agromyces</taxon>
    </lineage>
</organism>
<dbReference type="RefSeq" id="WP_122935100.1">
    <property type="nucleotide sequence ID" value="NZ_JBHSNT010000007.1"/>
</dbReference>
<dbReference type="PROSITE" id="PS50995">
    <property type="entry name" value="HTH_MARR_2"/>
    <property type="match status" value="1"/>
</dbReference>
<comment type="caution">
    <text evidence="5">The sequence shown here is derived from an EMBL/GenBank/DDBJ whole genome shotgun (WGS) entry which is preliminary data.</text>
</comment>
<evidence type="ECO:0000256" key="3">
    <source>
        <dbReference type="ARBA" id="ARBA00023163"/>
    </source>
</evidence>
<dbReference type="InterPro" id="IPR036390">
    <property type="entry name" value="WH_DNA-bd_sf"/>
</dbReference>
<dbReference type="InterPro" id="IPR039422">
    <property type="entry name" value="MarR/SlyA-like"/>
</dbReference>
<dbReference type="EMBL" id="RHHB01000001">
    <property type="protein sequence ID" value="RNB52262.1"/>
    <property type="molecule type" value="Genomic_DNA"/>
</dbReference>
<dbReference type="OrthoDB" id="5117734at2"/>
<proteinExistence type="predicted"/>
<dbReference type="InterPro" id="IPR000835">
    <property type="entry name" value="HTH_MarR-typ"/>
</dbReference>
<accession>A0A3M8AM36</accession>
<dbReference type="Proteomes" id="UP000275048">
    <property type="component" value="Unassembled WGS sequence"/>
</dbReference>
<dbReference type="GO" id="GO:0003677">
    <property type="term" value="F:DNA binding"/>
    <property type="evidence" value="ECO:0007669"/>
    <property type="project" value="UniProtKB-KW"/>
</dbReference>
<keyword evidence="3" id="KW-0804">Transcription</keyword>
<dbReference type="Pfam" id="PF12802">
    <property type="entry name" value="MarR_2"/>
    <property type="match status" value="1"/>
</dbReference>
<dbReference type="PANTHER" id="PTHR33164">
    <property type="entry name" value="TRANSCRIPTIONAL REGULATOR, MARR FAMILY"/>
    <property type="match status" value="1"/>
</dbReference>
<name>A0A3M8AM36_9MICO</name>
<dbReference type="AlphaFoldDB" id="A0A3M8AM36"/>
<dbReference type="GO" id="GO:0006950">
    <property type="term" value="P:response to stress"/>
    <property type="evidence" value="ECO:0007669"/>
    <property type="project" value="TreeGrafter"/>
</dbReference>
<dbReference type="SMART" id="SM00347">
    <property type="entry name" value="HTH_MARR"/>
    <property type="match status" value="1"/>
</dbReference>
<sequence>MSARPGRLDAARLSGVISPLRRGLLRAARTAEQLPEIPDAQVEVLRALPVGAVRSPAEIAEELSLSRPTVSNLLRTMEAADLIVREPDPVDRRRVAVRASTRAATLLRRFDEASERLLAAAMSSLPEADRTALAAALPSLERLRDEIQAHARAGRVRLQAGEQR</sequence>
<keyword evidence="1" id="KW-0805">Transcription regulation</keyword>
<evidence type="ECO:0000256" key="2">
    <source>
        <dbReference type="ARBA" id="ARBA00023125"/>
    </source>
</evidence>